<feature type="transmembrane region" description="Helical" evidence="6">
    <location>
        <begin position="357"/>
        <end position="379"/>
    </location>
</feature>
<name>A0A914C158_9BILA</name>
<dbReference type="WBParaSite" id="ACRNAN_Path_1479.g5785.t1">
    <property type="protein sequence ID" value="ACRNAN_Path_1479.g5785.t1"/>
    <property type="gene ID" value="ACRNAN_Path_1479.g5785"/>
</dbReference>
<evidence type="ECO:0000313" key="9">
    <source>
        <dbReference type="Proteomes" id="UP000887540"/>
    </source>
</evidence>
<feature type="transmembrane region" description="Helical" evidence="6">
    <location>
        <begin position="231"/>
        <end position="255"/>
    </location>
</feature>
<dbReference type="InterPro" id="IPR007632">
    <property type="entry name" value="Anoctamin"/>
</dbReference>
<keyword evidence="4 6" id="KW-1133">Transmembrane helix</keyword>
<evidence type="ECO:0000256" key="6">
    <source>
        <dbReference type="RuleBase" id="RU280814"/>
    </source>
</evidence>
<dbReference type="PANTHER" id="PTHR12308:SF51">
    <property type="entry name" value="ANOCTAMIN-8"/>
    <property type="match status" value="1"/>
</dbReference>
<keyword evidence="3 6" id="KW-0812">Transmembrane</keyword>
<evidence type="ECO:0000256" key="5">
    <source>
        <dbReference type="ARBA" id="ARBA00023136"/>
    </source>
</evidence>
<dbReference type="Pfam" id="PF04547">
    <property type="entry name" value="Anoctamin"/>
    <property type="match status" value="1"/>
</dbReference>
<protein>
    <recommendedName>
        <fullName evidence="6">Anoctamin</fullName>
    </recommendedName>
</protein>
<dbReference type="InterPro" id="IPR049452">
    <property type="entry name" value="Anoctamin_TM"/>
</dbReference>
<dbReference type="GO" id="GO:0005886">
    <property type="term" value="C:plasma membrane"/>
    <property type="evidence" value="ECO:0007669"/>
    <property type="project" value="TreeGrafter"/>
</dbReference>
<feature type="domain" description="Anoctamin transmembrane" evidence="8">
    <location>
        <begin position="220"/>
        <end position="752"/>
    </location>
</feature>
<feature type="compositionally biased region" description="Basic and acidic residues" evidence="7">
    <location>
        <begin position="544"/>
        <end position="556"/>
    </location>
</feature>
<evidence type="ECO:0000256" key="4">
    <source>
        <dbReference type="ARBA" id="ARBA00022989"/>
    </source>
</evidence>
<evidence type="ECO:0000313" key="10">
    <source>
        <dbReference type="WBParaSite" id="ACRNAN_Path_1479.g5785.t1"/>
    </source>
</evidence>
<dbReference type="GO" id="GO:0005254">
    <property type="term" value="F:chloride channel activity"/>
    <property type="evidence" value="ECO:0007669"/>
    <property type="project" value="TreeGrafter"/>
</dbReference>
<feature type="transmembrane region" description="Helical" evidence="6">
    <location>
        <begin position="442"/>
        <end position="461"/>
    </location>
</feature>
<proteinExistence type="inferred from homology"/>
<keyword evidence="5 6" id="KW-0472">Membrane</keyword>
<dbReference type="AlphaFoldDB" id="A0A914C158"/>
<comment type="subcellular location">
    <subcellularLocation>
        <location evidence="1 6">Membrane</location>
        <topology evidence="1 6">Multi-pass membrane protein</topology>
    </subcellularLocation>
</comment>
<reference evidence="10" key="1">
    <citation type="submission" date="2022-11" db="UniProtKB">
        <authorList>
            <consortium name="WormBaseParasite"/>
        </authorList>
    </citation>
    <scope>IDENTIFICATION</scope>
</reference>
<evidence type="ECO:0000256" key="2">
    <source>
        <dbReference type="ARBA" id="ARBA00009671"/>
    </source>
</evidence>
<feature type="transmembrane region" description="Helical" evidence="6">
    <location>
        <begin position="630"/>
        <end position="653"/>
    </location>
</feature>
<feature type="transmembrane region" description="Helical" evidence="6">
    <location>
        <begin position="686"/>
        <end position="704"/>
    </location>
</feature>
<sequence>MFQQKLGNLIQGSIIEGQRFALTSDLWRCASSAPHCDVLITLRQEESIEHAKTIVFWLIKFLKEYEPRFKVEVRFHRLTNSYALYITANYVSLLKGAELCHLKKPVKLCFGGGLRDFIFDDAQCFDGIEIKSTFLSGMERAYIVRQMLFLLRAPPEGLRLSFPTDRNPVIHVQGSRSIISSLISQGVIENFLPLHQTDVLKHLQNKWVFAFLDEQPLDEINGYFGTEIAMYFAWLGHMTTALWAPAIFGVIMYFFGGFKFEHHDSKENLESHSLFSDICFVIFALFNCVWSTTYLEFWKRKQAELSFKWGTYELRVDPFLEDPRPAFKGDYLAPNPVSGRLEPYYPWWKHVLIRYGITYPATFICVLFMFFTMFCLLQLQDLADYYFVTSFYFKWITYVPMIIYALIILTGEHFYRKLALFFNDLENYRTDDEYENFLISKIVLFQCVSAFGSLFYIAFYLNDMARLQETLATLLITRQLTQNFIEIVMPVAREKLKLAQLTYKMTRSMSDHSLRRHVEDVRRKRDYTTGSFPAYSEFDSDGDDWVHTPDMENEPRQRKKTLSLRAKHASESNLAGLRSPVTPENLPSARLPLPEFRPSDNFEVTEAEIQSLMNAYARPLDDYLEMFIQFGYVLLFSPAFPLAAFCALVNNLFEIRIDAFKLCNTVQRPFGRSVKNIGAWQHAMEMMGVAGVIVNSALILNSGLMQRVWPEMSYTSQILVVIAFEHLILIAKVFIDMAIPDVPHWVKLEVAKVEHWKRESYKTETKRFYDHTMVEQGQYDSNENLLADLEPNNLETRRIPSLNPIYKRINFRAHRSCTPVSRRPSEPPFRL</sequence>
<feature type="transmembrane region" description="Helical" evidence="6">
    <location>
        <begin position="385"/>
        <end position="409"/>
    </location>
</feature>
<dbReference type="Proteomes" id="UP000887540">
    <property type="component" value="Unplaced"/>
</dbReference>
<feature type="compositionally biased region" description="Basic residues" evidence="7">
    <location>
        <begin position="557"/>
        <end position="567"/>
    </location>
</feature>
<comment type="similarity">
    <text evidence="2 6">Belongs to the anoctamin family.</text>
</comment>
<feature type="region of interest" description="Disordered" evidence="7">
    <location>
        <begin position="543"/>
        <end position="581"/>
    </location>
</feature>
<dbReference type="PANTHER" id="PTHR12308">
    <property type="entry name" value="ANOCTAMIN"/>
    <property type="match status" value="1"/>
</dbReference>
<evidence type="ECO:0000256" key="7">
    <source>
        <dbReference type="SAM" id="MobiDB-lite"/>
    </source>
</evidence>
<feature type="transmembrane region" description="Helical" evidence="6">
    <location>
        <begin position="716"/>
        <end position="735"/>
    </location>
</feature>
<organism evidence="9 10">
    <name type="scientific">Acrobeloides nanus</name>
    <dbReference type="NCBI Taxonomy" id="290746"/>
    <lineage>
        <taxon>Eukaryota</taxon>
        <taxon>Metazoa</taxon>
        <taxon>Ecdysozoa</taxon>
        <taxon>Nematoda</taxon>
        <taxon>Chromadorea</taxon>
        <taxon>Rhabditida</taxon>
        <taxon>Tylenchina</taxon>
        <taxon>Cephalobomorpha</taxon>
        <taxon>Cephaloboidea</taxon>
        <taxon>Cephalobidae</taxon>
        <taxon>Acrobeloides</taxon>
    </lineage>
</organism>
<evidence type="ECO:0000256" key="1">
    <source>
        <dbReference type="ARBA" id="ARBA00004141"/>
    </source>
</evidence>
<keyword evidence="9" id="KW-1185">Reference proteome</keyword>
<evidence type="ECO:0000256" key="3">
    <source>
        <dbReference type="ARBA" id="ARBA00022692"/>
    </source>
</evidence>
<feature type="transmembrane region" description="Helical" evidence="6">
    <location>
        <begin position="275"/>
        <end position="298"/>
    </location>
</feature>
<evidence type="ECO:0000259" key="8">
    <source>
        <dbReference type="Pfam" id="PF04547"/>
    </source>
</evidence>
<accession>A0A914C158</accession>